<dbReference type="EMBL" id="ML179286">
    <property type="protein sequence ID" value="THU92191.1"/>
    <property type="molecule type" value="Genomic_DNA"/>
</dbReference>
<keyword evidence="3" id="KW-1185">Reference proteome</keyword>
<dbReference type="OrthoDB" id="5125733at2759"/>
<accession>A0A4S8LSB1</accession>
<sequence>MGSQDLPFEIKDLVCDYCWNTVFSVESFRTLWTSRAISTKKRLVSFTTRPWAEIQESANKCHFCRLLRQDLLQEVKNSISLSADEAFLVYLGFRRHAERLVLDVEAPDVTLIQQTYIVCATEDDVSAGYIAMREVIPPKDTDMCFSHLLKSIENCTHHDKCREVTLTMLPTRVLDCSNPAQVRLVISDPSAREFYVTLSYVWGEDQPYRTTIENINAYSTLIEQRFIPKTVQDAIIVTHKLGLRYLWVDSFCIMQDSDSDKAQEIANIRTYFSQSFITIVAVGTERVSDGFLHDQPKWSRDPITLPFRCPNGPIGSMRLYKDEVPPFNATEVRAWCLEERILSPRCLLFCSHAVQYECPTTHTNINDSSMWLGARFPLLPVVQATTSDSDLDPSESYKNSWNRLLMDYTMCKLTKSKDKLVAFAGIAEFFHGLWPDSRYVAGLWTHHFPEALLWSTKGVTPTRYRAPSWSWAAVNGIIGSSVIIQDEFPDPPHRVLCDIRQCEISLKWEGDPYGEVTSGLLVIETSIMPAIWEWDSEEEFTALIRMNEGEEDKKPPYAFEDYLGIYYADTAEFLETRCRVILAALLEAEGAVYGLVLVPTHANFEVDRDKEVYRRIGLFNVDAVLRWKPTSTRTLHIV</sequence>
<dbReference type="AlphaFoldDB" id="A0A4S8LSB1"/>
<reference evidence="2 3" key="1">
    <citation type="journal article" date="2019" name="Nat. Ecol. Evol.">
        <title>Megaphylogeny resolves global patterns of mushroom evolution.</title>
        <authorList>
            <person name="Varga T."/>
            <person name="Krizsan K."/>
            <person name="Foldi C."/>
            <person name="Dima B."/>
            <person name="Sanchez-Garcia M."/>
            <person name="Sanchez-Ramirez S."/>
            <person name="Szollosi G.J."/>
            <person name="Szarkandi J.G."/>
            <person name="Papp V."/>
            <person name="Albert L."/>
            <person name="Andreopoulos W."/>
            <person name="Angelini C."/>
            <person name="Antonin V."/>
            <person name="Barry K.W."/>
            <person name="Bougher N.L."/>
            <person name="Buchanan P."/>
            <person name="Buyck B."/>
            <person name="Bense V."/>
            <person name="Catcheside P."/>
            <person name="Chovatia M."/>
            <person name="Cooper J."/>
            <person name="Damon W."/>
            <person name="Desjardin D."/>
            <person name="Finy P."/>
            <person name="Geml J."/>
            <person name="Haridas S."/>
            <person name="Hughes K."/>
            <person name="Justo A."/>
            <person name="Karasinski D."/>
            <person name="Kautmanova I."/>
            <person name="Kiss B."/>
            <person name="Kocsube S."/>
            <person name="Kotiranta H."/>
            <person name="LaButti K.M."/>
            <person name="Lechner B.E."/>
            <person name="Liimatainen K."/>
            <person name="Lipzen A."/>
            <person name="Lukacs Z."/>
            <person name="Mihaltcheva S."/>
            <person name="Morgado L.N."/>
            <person name="Niskanen T."/>
            <person name="Noordeloos M.E."/>
            <person name="Ohm R.A."/>
            <person name="Ortiz-Santana B."/>
            <person name="Ovrebo C."/>
            <person name="Racz N."/>
            <person name="Riley R."/>
            <person name="Savchenko A."/>
            <person name="Shiryaev A."/>
            <person name="Soop K."/>
            <person name="Spirin V."/>
            <person name="Szebenyi C."/>
            <person name="Tomsovsky M."/>
            <person name="Tulloss R.E."/>
            <person name="Uehling J."/>
            <person name="Grigoriev I.V."/>
            <person name="Vagvolgyi C."/>
            <person name="Papp T."/>
            <person name="Martin F.M."/>
            <person name="Miettinen O."/>
            <person name="Hibbett D.S."/>
            <person name="Nagy L.G."/>
        </authorList>
    </citation>
    <scope>NUCLEOTIDE SEQUENCE [LARGE SCALE GENOMIC DNA]</scope>
    <source>
        <strain evidence="2 3">CBS 962.96</strain>
    </source>
</reference>
<proteinExistence type="predicted"/>
<dbReference type="Pfam" id="PF06985">
    <property type="entry name" value="HET"/>
    <property type="match status" value="1"/>
</dbReference>
<dbReference type="PANTHER" id="PTHR33112:SF16">
    <property type="entry name" value="HETEROKARYON INCOMPATIBILITY DOMAIN-CONTAINING PROTEIN"/>
    <property type="match status" value="1"/>
</dbReference>
<gene>
    <name evidence="2" type="ORF">K435DRAFT_726387</name>
</gene>
<evidence type="ECO:0000259" key="1">
    <source>
        <dbReference type="Pfam" id="PF06985"/>
    </source>
</evidence>
<name>A0A4S8LSB1_DENBC</name>
<feature type="domain" description="Heterokaryon incompatibility" evidence="1">
    <location>
        <begin position="195"/>
        <end position="297"/>
    </location>
</feature>
<organism evidence="2 3">
    <name type="scientific">Dendrothele bispora (strain CBS 962.96)</name>
    <dbReference type="NCBI Taxonomy" id="1314807"/>
    <lineage>
        <taxon>Eukaryota</taxon>
        <taxon>Fungi</taxon>
        <taxon>Dikarya</taxon>
        <taxon>Basidiomycota</taxon>
        <taxon>Agaricomycotina</taxon>
        <taxon>Agaricomycetes</taxon>
        <taxon>Agaricomycetidae</taxon>
        <taxon>Agaricales</taxon>
        <taxon>Agaricales incertae sedis</taxon>
        <taxon>Dendrothele</taxon>
    </lineage>
</organism>
<dbReference type="InterPro" id="IPR010730">
    <property type="entry name" value="HET"/>
</dbReference>
<protein>
    <submittedName>
        <fullName evidence="2">HET-domain-containing protein</fullName>
    </submittedName>
</protein>
<dbReference type="Proteomes" id="UP000297245">
    <property type="component" value="Unassembled WGS sequence"/>
</dbReference>
<dbReference type="PANTHER" id="PTHR33112">
    <property type="entry name" value="DOMAIN PROTEIN, PUTATIVE-RELATED"/>
    <property type="match status" value="1"/>
</dbReference>
<evidence type="ECO:0000313" key="2">
    <source>
        <dbReference type="EMBL" id="THU92191.1"/>
    </source>
</evidence>
<evidence type="ECO:0000313" key="3">
    <source>
        <dbReference type="Proteomes" id="UP000297245"/>
    </source>
</evidence>